<sequence>MRLNLQGIFANAGSRATSAQAVADDYRDSLSDMSAGLGTLRPGGSVTGSIEESRDRDLFAIQLVAGQTYTFNLIGAAGSDPYLRLLNANGGQLAFNDDFGWSLNSRITFTAQTSGTFYLEASNFSSGTGTYTLTSSGTTTTPPTSPSDDYSDRVGDASSPLGALAVGGSRTGRIETSGDTDIFAVTLEAGKTYTLNLSSAASGGLSDPVMRLLNSSGVQLAINDDFGGSRNSQITFTATSSGTYFVEAKAYAASQTGNYVVTARDSTPQPPADDFRDSVSDTTAPAGTIAIGQSSTGRIEVAGDADIFSVSLVAGQTYTFDLRSGATGGLANPNLRLLGSNGVALATNDDAGGSANSQIVYTATTSGTFYLEATGSGGAGTGSYTVAATNNVSPPDGEFDIVVNYSGDARFQAAFDEAAARWEQVIVADLPDVNTSSWGLVDDLLIDASVIAIDGPSNVLGRAGPDALRSGSSLPYHGIMEFDSADMATMLANGTLVDVILHEMGHVLGLGTLWSQLGLKSGNFQYIGESALAEYRTLSGQANAQSVPLETGGGAGTAGGHWAESVFGGELMTGYANGSMAMSRMTIASLEDMGYGVDYSTADPYTLPPALLGSLQADQPLWIV</sequence>
<evidence type="ECO:0000259" key="8">
    <source>
        <dbReference type="Pfam" id="PF04151"/>
    </source>
</evidence>
<dbReference type="GO" id="GO:0007155">
    <property type="term" value="P:cell adhesion"/>
    <property type="evidence" value="ECO:0007669"/>
    <property type="project" value="InterPro"/>
</dbReference>
<reference evidence="9 10" key="1">
    <citation type="submission" date="2016-10" db="EMBL/GenBank/DDBJ databases">
        <authorList>
            <person name="Varghese N."/>
            <person name="Submissions S."/>
        </authorList>
    </citation>
    <scope>NUCLEOTIDE SEQUENCE [LARGE SCALE GENOMIC DNA]</scope>
    <source>
        <strain evidence="9 10">DSM 21822</strain>
    </source>
</reference>
<dbReference type="Gene3D" id="3.40.390.10">
    <property type="entry name" value="Collagenase (Catalytic Domain)"/>
    <property type="match status" value="1"/>
</dbReference>
<comment type="cofactor">
    <cofactor evidence="1">
        <name>Zn(2+)</name>
        <dbReference type="ChEBI" id="CHEBI:29105"/>
    </cofactor>
</comment>
<dbReference type="PANTHER" id="PTHR10942:SF0">
    <property type="entry name" value="LEISHMANOLYSIN-LIKE PEPTIDASE"/>
    <property type="match status" value="1"/>
</dbReference>
<evidence type="ECO:0000256" key="3">
    <source>
        <dbReference type="ARBA" id="ARBA00022723"/>
    </source>
</evidence>
<evidence type="ECO:0000256" key="4">
    <source>
        <dbReference type="ARBA" id="ARBA00022801"/>
    </source>
</evidence>
<accession>A0A1I4FEG5</accession>
<organism evidence="9 10">
    <name type="scientific">Neomesorhizobium albiziae</name>
    <dbReference type="NCBI Taxonomy" id="335020"/>
    <lineage>
        <taxon>Bacteria</taxon>
        <taxon>Pseudomonadati</taxon>
        <taxon>Pseudomonadota</taxon>
        <taxon>Alphaproteobacteria</taxon>
        <taxon>Hyphomicrobiales</taxon>
        <taxon>Phyllobacteriaceae</taxon>
        <taxon>Neomesorhizobium</taxon>
    </lineage>
</organism>
<protein>
    <submittedName>
        <fullName evidence="9">Pre-peptidase C-terminal domain-containing protein</fullName>
    </submittedName>
</protein>
<feature type="domain" description="Peptidase C-terminal archaeal/bacterial" evidence="8">
    <location>
        <begin position="304"/>
        <end position="374"/>
    </location>
</feature>
<dbReference type="GO" id="GO:0016020">
    <property type="term" value="C:membrane"/>
    <property type="evidence" value="ECO:0007669"/>
    <property type="project" value="InterPro"/>
</dbReference>
<keyword evidence="5" id="KW-0862">Zinc</keyword>
<dbReference type="SUPFAM" id="SSF89260">
    <property type="entry name" value="Collagen-binding domain"/>
    <property type="match status" value="1"/>
</dbReference>
<keyword evidence="10" id="KW-1185">Reference proteome</keyword>
<dbReference type="InterPro" id="IPR001577">
    <property type="entry name" value="Peptidase_M8"/>
</dbReference>
<dbReference type="PANTHER" id="PTHR10942">
    <property type="entry name" value="LEISHMANOLYSIN-LIKE PEPTIDASE"/>
    <property type="match status" value="1"/>
</dbReference>
<keyword evidence="3" id="KW-0479">Metal-binding</keyword>
<name>A0A1I4FEG5_9HYPH</name>
<dbReference type="OrthoDB" id="3817502at2"/>
<feature type="region of interest" description="Disordered" evidence="7">
    <location>
        <begin position="133"/>
        <end position="155"/>
    </location>
</feature>
<dbReference type="Pfam" id="PF04151">
    <property type="entry name" value="PPC"/>
    <property type="match status" value="2"/>
</dbReference>
<dbReference type="Pfam" id="PF01457">
    <property type="entry name" value="Peptidase_M8"/>
    <property type="match status" value="1"/>
</dbReference>
<dbReference type="InterPro" id="IPR007280">
    <property type="entry name" value="Peptidase_C_arc/bac"/>
</dbReference>
<evidence type="ECO:0000313" key="10">
    <source>
        <dbReference type="Proteomes" id="UP000323300"/>
    </source>
</evidence>
<dbReference type="EMBL" id="FOSL01000044">
    <property type="protein sequence ID" value="SFL16308.1"/>
    <property type="molecule type" value="Genomic_DNA"/>
</dbReference>
<proteinExistence type="predicted"/>
<keyword evidence="6" id="KW-0482">Metalloprotease</keyword>
<evidence type="ECO:0000256" key="6">
    <source>
        <dbReference type="ARBA" id="ARBA00023049"/>
    </source>
</evidence>
<dbReference type="InterPro" id="IPR024079">
    <property type="entry name" value="MetalloPept_cat_dom_sf"/>
</dbReference>
<keyword evidence="4" id="KW-0378">Hydrolase</keyword>
<feature type="compositionally biased region" description="Low complexity" evidence="7">
    <location>
        <begin position="133"/>
        <end position="148"/>
    </location>
</feature>
<keyword evidence="2" id="KW-0645">Protease</keyword>
<dbReference type="GO" id="GO:0046872">
    <property type="term" value="F:metal ion binding"/>
    <property type="evidence" value="ECO:0007669"/>
    <property type="project" value="UniProtKB-KW"/>
</dbReference>
<dbReference type="GO" id="GO:0004222">
    <property type="term" value="F:metalloendopeptidase activity"/>
    <property type="evidence" value="ECO:0007669"/>
    <property type="project" value="InterPro"/>
</dbReference>
<feature type="domain" description="Peptidase C-terminal archaeal/bacterial" evidence="8">
    <location>
        <begin position="179"/>
        <end position="248"/>
    </location>
</feature>
<dbReference type="Proteomes" id="UP000323300">
    <property type="component" value="Unassembled WGS sequence"/>
</dbReference>
<dbReference type="GO" id="GO:0005737">
    <property type="term" value="C:cytoplasm"/>
    <property type="evidence" value="ECO:0007669"/>
    <property type="project" value="TreeGrafter"/>
</dbReference>
<dbReference type="Gene3D" id="3.90.132.10">
    <property type="entry name" value="Leishmanolysin , domain 2"/>
    <property type="match status" value="1"/>
</dbReference>
<dbReference type="Gene3D" id="2.60.120.380">
    <property type="match status" value="3"/>
</dbReference>
<evidence type="ECO:0000256" key="5">
    <source>
        <dbReference type="ARBA" id="ARBA00022833"/>
    </source>
</evidence>
<evidence type="ECO:0000256" key="2">
    <source>
        <dbReference type="ARBA" id="ARBA00022670"/>
    </source>
</evidence>
<dbReference type="GO" id="GO:0006508">
    <property type="term" value="P:proteolysis"/>
    <property type="evidence" value="ECO:0007669"/>
    <property type="project" value="UniProtKB-KW"/>
</dbReference>
<gene>
    <name evidence="9" type="ORF">SAMN04488498_1448</name>
</gene>
<dbReference type="AlphaFoldDB" id="A0A1I4FEG5"/>
<evidence type="ECO:0000313" key="9">
    <source>
        <dbReference type="EMBL" id="SFL16308.1"/>
    </source>
</evidence>
<evidence type="ECO:0000256" key="7">
    <source>
        <dbReference type="SAM" id="MobiDB-lite"/>
    </source>
</evidence>
<evidence type="ECO:0000256" key="1">
    <source>
        <dbReference type="ARBA" id="ARBA00001947"/>
    </source>
</evidence>
<dbReference type="SUPFAM" id="SSF55486">
    <property type="entry name" value="Metalloproteases ('zincins'), catalytic domain"/>
    <property type="match status" value="2"/>
</dbReference>